<keyword evidence="1" id="KW-1133">Transmembrane helix</keyword>
<proteinExistence type="predicted"/>
<dbReference type="Proteomes" id="UP000054217">
    <property type="component" value="Unassembled WGS sequence"/>
</dbReference>
<protein>
    <submittedName>
        <fullName evidence="3">Uncharacterized protein</fullName>
    </submittedName>
</protein>
<gene>
    <name evidence="3" type="ORF">M404DRAFT_24922</name>
    <name evidence="2" type="ORF">M404DRAFT_36147</name>
</gene>
<keyword evidence="1" id="KW-0812">Transmembrane</keyword>
<sequence>MSTPEDSVHPDKLCDTAVDNSFALENTLSLATLEFWLSSKLAVFLALYAYSPFTIKGKLACHHCLRWGSVSGCLRKNIRIRSRFDGRYWWPQALEMVSFSPFMLCPLHRRMVFVLEGILTEVISLIAYLLAPTWSFKAKLVRFHKNVNMARLPTVDCTTHRGRA</sequence>
<dbReference type="AlphaFoldDB" id="A0A0C3JAS9"/>
<accession>A0A0C3JAS9</accession>
<dbReference type="OrthoDB" id="2703534at2759"/>
<dbReference type="EMBL" id="KN831964">
    <property type="protein sequence ID" value="KIO06173.1"/>
    <property type="molecule type" value="Genomic_DNA"/>
</dbReference>
<name>A0A0C3JAS9_PISTI</name>
<reference evidence="4" key="2">
    <citation type="submission" date="2015-01" db="EMBL/GenBank/DDBJ databases">
        <title>Evolutionary Origins and Diversification of the Mycorrhizal Mutualists.</title>
        <authorList>
            <consortium name="DOE Joint Genome Institute"/>
            <consortium name="Mycorrhizal Genomics Consortium"/>
            <person name="Kohler A."/>
            <person name="Kuo A."/>
            <person name="Nagy L.G."/>
            <person name="Floudas D."/>
            <person name="Copeland A."/>
            <person name="Barry K.W."/>
            <person name="Cichocki N."/>
            <person name="Veneault-Fourrey C."/>
            <person name="LaButti K."/>
            <person name="Lindquist E.A."/>
            <person name="Lipzen A."/>
            <person name="Lundell T."/>
            <person name="Morin E."/>
            <person name="Murat C."/>
            <person name="Riley R."/>
            <person name="Ohm R."/>
            <person name="Sun H."/>
            <person name="Tunlid A."/>
            <person name="Henrissat B."/>
            <person name="Grigoriev I.V."/>
            <person name="Hibbett D.S."/>
            <person name="Martin F."/>
        </authorList>
    </citation>
    <scope>NUCLEOTIDE SEQUENCE [LARGE SCALE GENOMIC DNA]</scope>
    <source>
        <strain evidence="4">Marx 270</strain>
    </source>
</reference>
<organism evidence="3 4">
    <name type="scientific">Pisolithus tinctorius Marx 270</name>
    <dbReference type="NCBI Taxonomy" id="870435"/>
    <lineage>
        <taxon>Eukaryota</taxon>
        <taxon>Fungi</taxon>
        <taxon>Dikarya</taxon>
        <taxon>Basidiomycota</taxon>
        <taxon>Agaricomycotina</taxon>
        <taxon>Agaricomycetes</taxon>
        <taxon>Agaricomycetidae</taxon>
        <taxon>Boletales</taxon>
        <taxon>Sclerodermatineae</taxon>
        <taxon>Pisolithaceae</taxon>
        <taxon>Pisolithus</taxon>
    </lineage>
</organism>
<evidence type="ECO:0000313" key="2">
    <source>
        <dbReference type="EMBL" id="KIN93375.1"/>
    </source>
</evidence>
<reference evidence="3 4" key="1">
    <citation type="submission" date="2014-04" db="EMBL/GenBank/DDBJ databases">
        <authorList>
            <consortium name="DOE Joint Genome Institute"/>
            <person name="Kuo A."/>
            <person name="Kohler A."/>
            <person name="Costa M.D."/>
            <person name="Nagy L.G."/>
            <person name="Floudas D."/>
            <person name="Copeland A."/>
            <person name="Barry K.W."/>
            <person name="Cichocki N."/>
            <person name="Veneault-Fourrey C."/>
            <person name="LaButti K."/>
            <person name="Lindquist E.A."/>
            <person name="Lipzen A."/>
            <person name="Lundell T."/>
            <person name="Morin E."/>
            <person name="Murat C."/>
            <person name="Sun H."/>
            <person name="Tunlid A."/>
            <person name="Henrissat B."/>
            <person name="Grigoriev I.V."/>
            <person name="Hibbett D.S."/>
            <person name="Martin F."/>
            <person name="Nordberg H.P."/>
            <person name="Cantor M.N."/>
            <person name="Hua S.X."/>
        </authorList>
    </citation>
    <scope>NUCLEOTIDE SEQUENCE [LARGE SCALE GENOMIC DNA]</scope>
    <source>
        <strain evidence="3 4">Marx 270</strain>
    </source>
</reference>
<dbReference type="HOGENOM" id="CLU_1619704_0_0_1"/>
<keyword evidence="1" id="KW-0472">Membrane</keyword>
<feature type="transmembrane region" description="Helical" evidence="1">
    <location>
        <begin position="28"/>
        <end position="50"/>
    </location>
</feature>
<evidence type="ECO:0000313" key="4">
    <source>
        <dbReference type="Proteomes" id="UP000054217"/>
    </source>
</evidence>
<evidence type="ECO:0000256" key="1">
    <source>
        <dbReference type="SAM" id="Phobius"/>
    </source>
</evidence>
<reference evidence="3" key="3">
    <citation type="submission" date="2015-02" db="EMBL/GenBank/DDBJ databases">
        <title>Evolutionary Origins and Diversification of the Mycorrhizal Mutualists.</title>
        <authorList>
            <consortium name="DOE Joint Genome Institute"/>
            <consortium name="Mycorrhizal Genomics Consortium"/>
            <person name="Kohler A."/>
            <person name="Kuo A."/>
            <person name="Nagy L.G."/>
            <person name="Floudas D."/>
            <person name="Copeland A."/>
            <person name="Barry K.W."/>
            <person name="Cichocki N."/>
            <person name="Veneault-Fourrey C."/>
            <person name="LaButti K."/>
            <person name="Lindquist E.A."/>
            <person name="Lipzen A."/>
            <person name="Lundell T."/>
            <person name="Morin E."/>
            <person name="Murat C."/>
            <person name="Riley R."/>
            <person name="Ohm R."/>
            <person name="Sun H."/>
            <person name="Tunlid A."/>
            <person name="Henrissat B."/>
            <person name="Grigoriev I.V."/>
            <person name="Hibbett D.S."/>
            <person name="Martin F."/>
        </authorList>
    </citation>
    <scope>NUCLEOTIDE SEQUENCE</scope>
    <source>
        <strain evidence="3">Marx 270</strain>
    </source>
</reference>
<keyword evidence="4" id="KW-1185">Reference proteome</keyword>
<feature type="transmembrane region" description="Helical" evidence="1">
    <location>
        <begin position="112"/>
        <end position="131"/>
    </location>
</feature>
<dbReference type="EMBL" id="KN832175">
    <property type="protein sequence ID" value="KIN93375.1"/>
    <property type="molecule type" value="Genomic_DNA"/>
</dbReference>
<evidence type="ECO:0000313" key="3">
    <source>
        <dbReference type="EMBL" id="KIO06173.1"/>
    </source>
</evidence>